<feature type="compositionally biased region" description="Low complexity" evidence="1">
    <location>
        <begin position="102"/>
        <end position="124"/>
    </location>
</feature>
<comment type="caution">
    <text evidence="2">The sequence shown here is derived from an EMBL/GenBank/DDBJ whole genome shotgun (WGS) entry which is preliminary data.</text>
</comment>
<evidence type="ECO:0008006" key="4">
    <source>
        <dbReference type="Google" id="ProtNLM"/>
    </source>
</evidence>
<reference evidence="2 3" key="1">
    <citation type="submission" date="2024-02" db="EMBL/GenBank/DDBJ databases">
        <title>Full genome sequence of Nocardioides kribbensis.</title>
        <authorList>
            <person name="Poletto B.L."/>
            <person name="Silva G."/>
            <person name="Galante D."/>
            <person name="Campos K.R."/>
            <person name="Santos M.B.N."/>
            <person name="Sacchi C.T."/>
        </authorList>
    </citation>
    <scope>NUCLEOTIDE SEQUENCE [LARGE SCALE GENOMIC DNA]</scope>
    <source>
        <strain evidence="2 3">O4R</strain>
    </source>
</reference>
<gene>
    <name evidence="2" type="ORF">V6R90_01780</name>
</gene>
<protein>
    <recommendedName>
        <fullName evidence="4">DUF3558 domain-containing protein</fullName>
    </recommendedName>
</protein>
<proteinExistence type="predicted"/>
<dbReference type="RefSeq" id="WP_349803616.1">
    <property type="nucleotide sequence ID" value="NZ_JBEGDP010000001.1"/>
</dbReference>
<evidence type="ECO:0000313" key="2">
    <source>
        <dbReference type="EMBL" id="MEQ7845991.1"/>
    </source>
</evidence>
<dbReference type="EMBL" id="JBEGDP010000001">
    <property type="protein sequence ID" value="MEQ7845991.1"/>
    <property type="molecule type" value="Genomic_DNA"/>
</dbReference>
<keyword evidence="3" id="KW-1185">Reference proteome</keyword>
<feature type="region of interest" description="Disordered" evidence="1">
    <location>
        <begin position="97"/>
        <end position="141"/>
    </location>
</feature>
<accession>A0ABV1NU06</accession>
<organism evidence="2 3">
    <name type="scientific">Nocardioides kribbensis</name>
    <dbReference type="NCBI Taxonomy" id="305517"/>
    <lineage>
        <taxon>Bacteria</taxon>
        <taxon>Bacillati</taxon>
        <taxon>Actinomycetota</taxon>
        <taxon>Actinomycetes</taxon>
        <taxon>Propionibacteriales</taxon>
        <taxon>Nocardioidaceae</taxon>
        <taxon>Nocardioides</taxon>
    </lineage>
</organism>
<name>A0ABV1NU06_9ACTN</name>
<sequence length="229" mass="22802">MVEKRTALGVAAGFVAGAVVVVTATAVAGGGEAPVADPPDVSPRVCAQVLDTSLLRSLDWQAPGVEATGDLVAGGCRLRAYDVGSIGVLSVPVVVEEEPEESGSTGSSTGSSAGPATEASGSPSTDTGSAAPESDEEAAQRTWDEACALMRSRGETVESPVVGLPADLEACGTLLDGDDPTGVSRVWFREGSAVVRVTLTAARPADPVAARQAVADVVTATRSALAAAD</sequence>
<dbReference type="Proteomes" id="UP001482520">
    <property type="component" value="Unassembled WGS sequence"/>
</dbReference>
<evidence type="ECO:0000256" key="1">
    <source>
        <dbReference type="SAM" id="MobiDB-lite"/>
    </source>
</evidence>
<evidence type="ECO:0000313" key="3">
    <source>
        <dbReference type="Proteomes" id="UP001482520"/>
    </source>
</evidence>